<accession>A0ABQ0E0V3</accession>
<evidence type="ECO:0000256" key="9">
    <source>
        <dbReference type="SAM" id="MobiDB-lite"/>
    </source>
</evidence>
<comment type="cofactor">
    <cofactor evidence="7">
        <name>Mg(2+)</name>
        <dbReference type="ChEBI" id="CHEBI:18420"/>
    </cofactor>
    <text evidence="7">Binds 1 Mg(2+) ion per subunit.</text>
</comment>
<feature type="binding site" evidence="7">
    <location>
        <position position="832"/>
    </location>
    <ligand>
        <name>Zn(2+)</name>
        <dbReference type="ChEBI" id="CHEBI:29105"/>
        <label>2</label>
    </ligand>
</feature>
<dbReference type="Gene3D" id="1.10.274.100">
    <property type="entry name" value="RNA polymerase Rpb1, domain 3"/>
    <property type="match status" value="2"/>
</dbReference>
<keyword evidence="7" id="KW-0460">Magnesium</keyword>
<evidence type="ECO:0000256" key="4">
    <source>
        <dbReference type="ARBA" id="ARBA00022723"/>
    </source>
</evidence>
<dbReference type="InterPro" id="IPR042102">
    <property type="entry name" value="RNA_pol_Rpb1_3_sf"/>
</dbReference>
<dbReference type="Pfam" id="PF05000">
    <property type="entry name" value="RNA_pol_Rpb1_4"/>
    <property type="match status" value="1"/>
</dbReference>
<feature type="binding site" evidence="7">
    <location>
        <position position="493"/>
    </location>
    <ligand>
        <name>Mg(2+)</name>
        <dbReference type="ChEBI" id="CHEBI:18420"/>
    </ligand>
</feature>
<feature type="binding site" evidence="7">
    <location>
        <position position="66"/>
    </location>
    <ligand>
        <name>Zn(2+)</name>
        <dbReference type="ChEBI" id="CHEBI:29105"/>
        <label>1</label>
    </ligand>
</feature>
<evidence type="ECO:0000259" key="10">
    <source>
        <dbReference type="SMART" id="SM00663"/>
    </source>
</evidence>
<proteinExistence type="inferred from homology"/>
<dbReference type="NCBIfam" id="TIGR02386">
    <property type="entry name" value="rpoC_TIGR"/>
    <property type="match status" value="1"/>
</dbReference>
<dbReference type="Gene3D" id="1.10.132.30">
    <property type="match status" value="1"/>
</dbReference>
<dbReference type="Pfam" id="PF00623">
    <property type="entry name" value="RNA_pol_Rpb1_2"/>
    <property type="match status" value="1"/>
</dbReference>
<dbReference type="InterPro" id="IPR045867">
    <property type="entry name" value="DNA-dir_RpoC_beta_prime"/>
</dbReference>
<evidence type="ECO:0000256" key="2">
    <source>
        <dbReference type="ARBA" id="ARBA00022679"/>
    </source>
</evidence>
<evidence type="ECO:0000256" key="6">
    <source>
        <dbReference type="ARBA" id="ARBA00048552"/>
    </source>
</evidence>
<dbReference type="InterPro" id="IPR038120">
    <property type="entry name" value="Rpb1_funnel_sf"/>
</dbReference>
<dbReference type="Pfam" id="PF04997">
    <property type="entry name" value="RNA_pol_Rpb1_1"/>
    <property type="match status" value="1"/>
</dbReference>
<feature type="binding site" evidence="7">
    <location>
        <position position="491"/>
    </location>
    <ligand>
        <name>Mg(2+)</name>
        <dbReference type="ChEBI" id="CHEBI:18420"/>
    </ligand>
</feature>
<dbReference type="CDD" id="cd01609">
    <property type="entry name" value="RNAP_beta'_N"/>
    <property type="match status" value="1"/>
</dbReference>
<evidence type="ECO:0000256" key="3">
    <source>
        <dbReference type="ARBA" id="ARBA00022695"/>
    </source>
</evidence>
<evidence type="ECO:0000256" key="7">
    <source>
        <dbReference type="HAMAP-Rule" id="MF_01322"/>
    </source>
</evidence>
<evidence type="ECO:0000256" key="1">
    <source>
        <dbReference type="ARBA" id="ARBA00022478"/>
    </source>
</evidence>
<dbReference type="InterPro" id="IPR044893">
    <property type="entry name" value="RNA_pol_Rpb1_clamp_domain"/>
</dbReference>
<comment type="cofactor">
    <cofactor evidence="7">
        <name>Zn(2+)</name>
        <dbReference type="ChEBI" id="CHEBI:29105"/>
    </cofactor>
    <text evidence="7">Binds 2 Zn(2+) ions per subunit.</text>
</comment>
<dbReference type="PANTHER" id="PTHR19376">
    <property type="entry name" value="DNA-DIRECTED RNA POLYMERASE"/>
    <property type="match status" value="1"/>
</dbReference>
<dbReference type="PANTHER" id="PTHR19376:SF54">
    <property type="entry name" value="DNA-DIRECTED RNA POLYMERASE SUBUNIT BETA"/>
    <property type="match status" value="1"/>
</dbReference>
<dbReference type="HAMAP" id="MF_01322">
    <property type="entry name" value="RNApol_bact_RpoC"/>
    <property type="match status" value="1"/>
</dbReference>
<evidence type="ECO:0000256" key="8">
    <source>
        <dbReference type="RuleBase" id="RU004279"/>
    </source>
</evidence>
<feature type="domain" description="RNA polymerase N-terminal" evidence="10">
    <location>
        <begin position="264"/>
        <end position="543"/>
    </location>
</feature>
<dbReference type="RefSeq" id="WP_411915108.1">
    <property type="nucleotide sequence ID" value="NZ_BAAFSF010000001.1"/>
</dbReference>
<dbReference type="InterPro" id="IPR007066">
    <property type="entry name" value="RNA_pol_Rpb1_3"/>
</dbReference>
<keyword evidence="2 7" id="KW-0808">Transferase</keyword>
<reference evidence="11 12" key="1">
    <citation type="journal article" date="2025" name="Int. J. Syst. Evol. Microbiol.">
        <title>Desulfovibrio falkowii sp. nov., Porphyromonas miyakawae sp. nov., Mediterraneibacter flintii sp. nov. and Owariibacterium komagatae gen. nov., sp. nov., isolated from human faeces.</title>
        <authorList>
            <person name="Hamaguchi T."/>
            <person name="Ohara M."/>
            <person name="Hisatomi A."/>
            <person name="Sekiguchi K."/>
            <person name="Takeda J.I."/>
            <person name="Ueyama J."/>
            <person name="Ito M."/>
            <person name="Nishiwaki H."/>
            <person name="Ogi T."/>
            <person name="Hirayama M."/>
            <person name="Ohkuma M."/>
            <person name="Sakamoto M."/>
            <person name="Ohno K."/>
        </authorList>
    </citation>
    <scope>NUCLEOTIDE SEQUENCE [LARGE SCALE GENOMIC DNA]</scope>
    <source>
        <strain evidence="11 12">13CB11C</strain>
    </source>
</reference>
<keyword evidence="1 7" id="KW-0240">DNA-directed RNA polymerase</keyword>
<comment type="function">
    <text evidence="7 8">DNA-dependent RNA polymerase catalyzes the transcription of DNA into RNA using the four ribonucleoside triphosphates as substrates.</text>
</comment>
<keyword evidence="4 7" id="KW-0479">Metal-binding</keyword>
<dbReference type="CDD" id="cd02655">
    <property type="entry name" value="RNAP_beta'_C"/>
    <property type="match status" value="1"/>
</dbReference>
<dbReference type="Gene3D" id="1.10.40.90">
    <property type="match status" value="1"/>
</dbReference>
<dbReference type="EMBL" id="BAAFSF010000001">
    <property type="protein sequence ID" value="GAB1251294.1"/>
    <property type="molecule type" value="Genomic_DNA"/>
</dbReference>
<sequence length="1459" mass="162590">MAFRKDNKIKSNFSSIRVSLASPEEIKENSHGEVLRHETVSYRTYKPERDGLYCERIFGPVKDYECHCGKYKGNKYKGITCDRCGVEVTQKMVRRERMGHIQLNVPVVHVWYSRSNPNKIGHLLGLSSKVLNSIIYYQAYVVLQPGILQCPDDMDPTSDEAKAAGYVTHYQVISNPEYDMILDKLYCEQPDNLKLDNSDPNKFIAKSGGEALLEMLRNLDLDALSDELRHKAQTETSQQRKQEALKRLPTVEAFRASKDINKPEWMVMQVIPVIPPDLRPLMPLDGGRFASSDLNELYIKVITRNNRLARFFEQESPDVIVRQEKRMLQEAVDALFDNSNKSSAITSDNGRPFKSLSDSIKGKQGRFRQNLLGKRVDYSARSVIVVGPELKMNECGLPKDMAAELYKPFIMRKLIERGIVKTEKSAKRIVDRRDPVIWEIVENVIKGHPVMLNRAPTLHRLGIQAYQPKLIEGKAIQLSPLSCTAFNADFDGDQMAVHLPLSNEAIAEAQLLMLASHNILNPASGEPITVPSQDMVLGLYYITKLRTGSKGEGLTFYGAEEAFIAYDCGKLDLHSPIKVYVDTVNEDNEHVKEMVETSVGRLMFNQRVPSDVGYINQLISKSSLKKIIKQVLKVCGVARTAQFLDDVKSLGYQMAFKGGLSFNIEDVIVPFDKKDIIAEAQGEADEIIMANQMGQINAEKRYNELVDLWTKTTDKLTNRVMEEFKNDDQGFNSIYMMLDSGARGSTNQIRQLAGMRGLMAKPQKSGGGGGSVIENPIISNFLEGLSVLEYFISTHGARKGLTDTALKTADAGYLTRRLVDVSQDSIITEEDCGTLRGLEATEIVDSNDNVLASLYKRIIGRVALNDVIHPVTGKVIVKAGEEIREQQAEEIENSPIKSVEIRSVLTCDAKRGLCAKCYGRNLATNRLVEKGEVVGVIAAQSIGEPGTQLTLRTFHAGGVADSEKINKSIKSRLSGELEFTYLSTVNPPKSSGEQKGKIVTSRTAEMRIVDPETRTLLKQYDIPYGSHLYFAAGDMVKPGDILVDWDPFNTVLIADTSGTVVYENLKEGTTYKVDIDAASGYKDCYIIEGKDKKVIPTLKIVDASGEVLRSYSLPVNCRLSILPESKDMKIEEGEELYKIPRTFSSAGDITGGLPRVQQLVEARDPSNPAVLSEVDGEVTFGKITRNQQILTVTTKLGEVRKYSIPIKSHILVQDKDMVRAGTPLTEGAIKPSDILSIMGPTALQEYIVNEIQSVYRKQNVEINDKHFEVIVRQMMRKAMILDPGDTTFLDGDIVDKMDIQEANDELWGKQVILDAGDSEKYRAGRILTAPEVRDENSSLSRRDLQTMTVRDTIPATSRQVLQGITRAALRSKGFMSAASFQETTKVLTDAAINGRTDYLLGLKENVICGHLIPAGTGLADWRNMIIMPREEHERIEAEKAATGHDMEYAQETENEAKAE</sequence>
<evidence type="ECO:0000313" key="12">
    <source>
        <dbReference type="Proteomes" id="UP001628220"/>
    </source>
</evidence>
<feature type="binding site" evidence="7">
    <location>
        <position position="907"/>
    </location>
    <ligand>
        <name>Zn(2+)</name>
        <dbReference type="ChEBI" id="CHEBI:29105"/>
        <label>2</label>
    </ligand>
</feature>
<dbReference type="InterPro" id="IPR006592">
    <property type="entry name" value="RNA_pol_N"/>
</dbReference>
<dbReference type="EC" id="2.7.7.6" evidence="7"/>
<comment type="subunit">
    <text evidence="7">The RNAP catalytic core consists of 2 alpha, 1 beta, 1 beta' and 1 omega subunit. When a sigma factor is associated with the core the holoenzyme is formed, which can initiate transcription.</text>
</comment>
<evidence type="ECO:0000256" key="5">
    <source>
        <dbReference type="ARBA" id="ARBA00023163"/>
    </source>
</evidence>
<evidence type="ECO:0000313" key="11">
    <source>
        <dbReference type="EMBL" id="GAB1251294.1"/>
    </source>
</evidence>
<dbReference type="Proteomes" id="UP001628220">
    <property type="component" value="Unassembled WGS sequence"/>
</dbReference>
<feature type="binding site" evidence="7">
    <location>
        <position position="489"/>
    </location>
    <ligand>
        <name>Mg(2+)</name>
        <dbReference type="ChEBI" id="CHEBI:18420"/>
    </ligand>
</feature>
<feature type="region of interest" description="Disordered" evidence="9">
    <location>
        <begin position="1439"/>
        <end position="1459"/>
    </location>
</feature>
<comment type="catalytic activity">
    <reaction evidence="6 7 8">
        <text>RNA(n) + a ribonucleoside 5'-triphosphate = RNA(n+1) + diphosphate</text>
        <dbReference type="Rhea" id="RHEA:21248"/>
        <dbReference type="Rhea" id="RHEA-COMP:14527"/>
        <dbReference type="Rhea" id="RHEA-COMP:17342"/>
        <dbReference type="ChEBI" id="CHEBI:33019"/>
        <dbReference type="ChEBI" id="CHEBI:61557"/>
        <dbReference type="ChEBI" id="CHEBI:140395"/>
        <dbReference type="EC" id="2.7.7.6"/>
    </reaction>
</comment>
<dbReference type="InterPro" id="IPR012754">
    <property type="entry name" value="DNA-dir_RpoC_beta_prime_bact"/>
</dbReference>
<organism evidence="11 12">
    <name type="scientific">Porphyromonas miyakawae</name>
    <dbReference type="NCBI Taxonomy" id="3137470"/>
    <lineage>
        <taxon>Bacteria</taxon>
        <taxon>Pseudomonadati</taxon>
        <taxon>Bacteroidota</taxon>
        <taxon>Bacteroidia</taxon>
        <taxon>Bacteroidales</taxon>
        <taxon>Porphyromonadaceae</taxon>
        <taxon>Porphyromonas</taxon>
    </lineage>
</organism>
<feature type="binding site" evidence="7">
    <location>
        <position position="68"/>
    </location>
    <ligand>
        <name>Zn(2+)</name>
        <dbReference type="ChEBI" id="CHEBI:29105"/>
        <label>1</label>
    </ligand>
</feature>
<comment type="similarity">
    <text evidence="7 8">Belongs to the RNA polymerase beta' chain family.</text>
</comment>
<dbReference type="Gene3D" id="1.10.1790.20">
    <property type="match status" value="1"/>
</dbReference>
<feature type="binding site" evidence="7">
    <location>
        <position position="917"/>
    </location>
    <ligand>
        <name>Zn(2+)</name>
        <dbReference type="ChEBI" id="CHEBI:29105"/>
        <label>2</label>
    </ligand>
</feature>
<dbReference type="InterPro" id="IPR000722">
    <property type="entry name" value="RNA_pol_asu"/>
</dbReference>
<keyword evidence="12" id="KW-1185">Reference proteome</keyword>
<dbReference type="GO" id="GO:0000428">
    <property type="term" value="C:DNA-directed RNA polymerase complex"/>
    <property type="evidence" value="ECO:0007669"/>
    <property type="project" value="UniProtKB-KW"/>
</dbReference>
<gene>
    <name evidence="7 11" type="primary">rpoC</name>
    <name evidence="11" type="ORF">Tsumi_03980</name>
</gene>
<keyword evidence="5 7" id="KW-0804">Transcription</keyword>
<keyword evidence="3 7" id="KW-0548">Nucleotidyltransferase</keyword>
<dbReference type="InterPro" id="IPR007083">
    <property type="entry name" value="RNA_pol_Rpb1_4"/>
</dbReference>
<dbReference type="Pfam" id="PF04983">
    <property type="entry name" value="RNA_pol_Rpb1_3"/>
    <property type="match status" value="1"/>
</dbReference>
<dbReference type="Pfam" id="PF04998">
    <property type="entry name" value="RNA_pol_Rpb1_5"/>
    <property type="match status" value="1"/>
</dbReference>
<protein>
    <recommendedName>
        <fullName evidence="7">DNA-directed RNA polymerase subunit beta'</fullName>
        <shortName evidence="7">RNAP subunit beta'</shortName>
        <ecNumber evidence="7">2.7.7.6</ecNumber>
    </recommendedName>
    <alternativeName>
        <fullName evidence="7">RNA polymerase subunit beta'</fullName>
    </alternativeName>
    <alternativeName>
        <fullName evidence="7">Transcriptase subunit beta'</fullName>
    </alternativeName>
</protein>
<dbReference type="SMART" id="SM00663">
    <property type="entry name" value="RPOLA_N"/>
    <property type="match status" value="1"/>
</dbReference>
<dbReference type="Gene3D" id="2.40.40.20">
    <property type="match status" value="1"/>
</dbReference>
<dbReference type="SUPFAM" id="SSF64484">
    <property type="entry name" value="beta and beta-prime subunits of DNA dependent RNA-polymerase"/>
    <property type="match status" value="1"/>
</dbReference>
<dbReference type="Gene3D" id="2.40.50.100">
    <property type="match status" value="3"/>
</dbReference>
<comment type="caution">
    <text evidence="11">The sequence shown here is derived from an EMBL/GenBank/DDBJ whole genome shotgun (WGS) entry which is preliminary data.</text>
</comment>
<feature type="binding site" evidence="7">
    <location>
        <position position="914"/>
    </location>
    <ligand>
        <name>Zn(2+)</name>
        <dbReference type="ChEBI" id="CHEBI:29105"/>
        <label>2</label>
    </ligand>
</feature>
<feature type="binding site" evidence="7">
    <location>
        <position position="81"/>
    </location>
    <ligand>
        <name>Zn(2+)</name>
        <dbReference type="ChEBI" id="CHEBI:29105"/>
        <label>1</label>
    </ligand>
</feature>
<name>A0ABQ0E0V3_9PORP</name>
<keyword evidence="7" id="KW-0862">Zinc</keyword>
<dbReference type="Gene3D" id="1.10.150.390">
    <property type="match status" value="1"/>
</dbReference>
<dbReference type="InterPro" id="IPR007081">
    <property type="entry name" value="RNA_pol_Rpb1_5"/>
</dbReference>
<feature type="binding site" evidence="7">
    <location>
        <position position="84"/>
    </location>
    <ligand>
        <name>Zn(2+)</name>
        <dbReference type="ChEBI" id="CHEBI:29105"/>
        <label>1</label>
    </ligand>
</feature>
<dbReference type="InterPro" id="IPR007080">
    <property type="entry name" value="RNA_pol_Rpb1_1"/>
</dbReference>
<dbReference type="Gene3D" id="4.10.860.120">
    <property type="entry name" value="RNA polymerase II, clamp domain"/>
    <property type="match status" value="1"/>
</dbReference>